<keyword evidence="12" id="KW-0267">Excision nuclease</keyword>
<keyword evidence="6" id="KW-0479">Metal-binding</keyword>
<accession>A0AAW1RR77</accession>
<dbReference type="AlphaFoldDB" id="A0AAW1RR77"/>
<evidence type="ECO:0000256" key="4">
    <source>
        <dbReference type="ARBA" id="ARBA00020324"/>
    </source>
</evidence>
<keyword evidence="21" id="KW-1185">Reference proteome</keyword>
<dbReference type="FunFam" id="3.40.50.1010:FF:000002">
    <property type="entry name" value="Exonuclease 1, putative"/>
    <property type="match status" value="1"/>
</dbReference>
<dbReference type="GO" id="GO:0006281">
    <property type="term" value="P:DNA repair"/>
    <property type="evidence" value="ECO:0007669"/>
    <property type="project" value="UniProtKB-KW"/>
</dbReference>
<feature type="region of interest" description="Disordered" evidence="17">
    <location>
        <begin position="634"/>
        <end position="672"/>
    </location>
</feature>
<evidence type="ECO:0000256" key="16">
    <source>
        <dbReference type="ARBA" id="ARBA00060210"/>
    </source>
</evidence>
<evidence type="ECO:0000256" key="12">
    <source>
        <dbReference type="ARBA" id="ARBA00022881"/>
    </source>
</evidence>
<evidence type="ECO:0000259" key="18">
    <source>
        <dbReference type="SMART" id="SM00484"/>
    </source>
</evidence>
<evidence type="ECO:0000256" key="9">
    <source>
        <dbReference type="ARBA" id="ARBA00022801"/>
    </source>
</evidence>
<dbReference type="InterPro" id="IPR006085">
    <property type="entry name" value="XPG_DNA_repair_N"/>
</dbReference>
<evidence type="ECO:0000256" key="1">
    <source>
        <dbReference type="ARBA" id="ARBA00001946"/>
    </source>
</evidence>
<evidence type="ECO:0000256" key="11">
    <source>
        <dbReference type="ARBA" id="ARBA00022842"/>
    </source>
</evidence>
<dbReference type="SMART" id="SM00485">
    <property type="entry name" value="XPGN"/>
    <property type="match status" value="1"/>
</dbReference>
<dbReference type="CDD" id="cd09857">
    <property type="entry name" value="PIN_EXO1"/>
    <property type="match status" value="1"/>
</dbReference>
<evidence type="ECO:0000256" key="14">
    <source>
        <dbReference type="ARBA" id="ARBA00023204"/>
    </source>
</evidence>
<feature type="region of interest" description="Disordered" evidence="17">
    <location>
        <begin position="988"/>
        <end position="1011"/>
    </location>
</feature>
<dbReference type="GO" id="GO:0035312">
    <property type="term" value="F:5'-3' DNA exonuclease activity"/>
    <property type="evidence" value="ECO:0007669"/>
    <property type="project" value="InterPro"/>
</dbReference>
<dbReference type="Pfam" id="PF00867">
    <property type="entry name" value="XPG_I"/>
    <property type="match status" value="1"/>
</dbReference>
<evidence type="ECO:0000259" key="19">
    <source>
        <dbReference type="SMART" id="SM00485"/>
    </source>
</evidence>
<evidence type="ECO:0000256" key="2">
    <source>
        <dbReference type="ARBA" id="ARBA00004123"/>
    </source>
</evidence>
<dbReference type="FunFam" id="1.10.150.20:FF:000011">
    <property type="entry name" value="exonuclease 1"/>
    <property type="match status" value="1"/>
</dbReference>
<dbReference type="SUPFAM" id="SSF88723">
    <property type="entry name" value="PIN domain-like"/>
    <property type="match status" value="1"/>
</dbReference>
<evidence type="ECO:0000256" key="8">
    <source>
        <dbReference type="ARBA" id="ARBA00022769"/>
    </source>
</evidence>
<dbReference type="GO" id="GO:0046872">
    <property type="term" value="F:metal ion binding"/>
    <property type="evidence" value="ECO:0007669"/>
    <property type="project" value="UniProtKB-KW"/>
</dbReference>
<keyword evidence="13" id="KW-0238">DNA-binding</keyword>
<keyword evidence="7" id="KW-0227">DNA damage</keyword>
<gene>
    <name evidence="20" type="ORF">WJX84_008659</name>
</gene>
<name>A0AAW1RR77_9CHLO</name>
<feature type="domain" description="XPG-I" evidence="18">
    <location>
        <begin position="138"/>
        <end position="211"/>
    </location>
</feature>
<evidence type="ECO:0000256" key="17">
    <source>
        <dbReference type="SAM" id="MobiDB-lite"/>
    </source>
</evidence>
<dbReference type="InterPro" id="IPR044752">
    <property type="entry name" value="PIN-like_EXO1"/>
</dbReference>
<keyword evidence="5" id="KW-0540">Nuclease</keyword>
<dbReference type="InterPro" id="IPR036279">
    <property type="entry name" value="5-3_exonuclease_C_sf"/>
</dbReference>
<dbReference type="InterPro" id="IPR006086">
    <property type="entry name" value="XPG-I_dom"/>
</dbReference>
<dbReference type="PANTHER" id="PTHR11081">
    <property type="entry name" value="FLAP ENDONUCLEASE FAMILY MEMBER"/>
    <property type="match status" value="1"/>
</dbReference>
<dbReference type="Pfam" id="PF00752">
    <property type="entry name" value="XPG_N"/>
    <property type="match status" value="1"/>
</dbReference>
<evidence type="ECO:0000256" key="10">
    <source>
        <dbReference type="ARBA" id="ARBA00022839"/>
    </source>
</evidence>
<evidence type="ECO:0000256" key="3">
    <source>
        <dbReference type="ARBA" id="ARBA00010563"/>
    </source>
</evidence>
<dbReference type="Gene3D" id="3.40.50.1010">
    <property type="entry name" value="5'-nuclease"/>
    <property type="match status" value="1"/>
</dbReference>
<keyword evidence="8" id="KW-0228">DNA excision</keyword>
<feature type="region of interest" description="Disordered" evidence="17">
    <location>
        <begin position="444"/>
        <end position="552"/>
    </location>
</feature>
<feature type="compositionally biased region" description="Polar residues" evidence="17">
    <location>
        <begin position="996"/>
        <end position="1007"/>
    </location>
</feature>
<dbReference type="Gene3D" id="1.10.150.20">
    <property type="entry name" value="5' to 3' exonuclease, C-terminal subdomain"/>
    <property type="match status" value="1"/>
</dbReference>
<evidence type="ECO:0000256" key="6">
    <source>
        <dbReference type="ARBA" id="ARBA00022723"/>
    </source>
</evidence>
<dbReference type="InterPro" id="IPR019974">
    <property type="entry name" value="XPG_CS"/>
</dbReference>
<keyword evidence="11" id="KW-0460">Magnesium</keyword>
<protein>
    <recommendedName>
        <fullName evidence="4">Exonuclease 1</fullName>
    </recommendedName>
</protein>
<evidence type="ECO:0000313" key="20">
    <source>
        <dbReference type="EMBL" id="KAK9836080.1"/>
    </source>
</evidence>
<dbReference type="GO" id="GO:0003677">
    <property type="term" value="F:DNA binding"/>
    <property type="evidence" value="ECO:0007669"/>
    <property type="project" value="UniProtKB-KW"/>
</dbReference>
<comment type="similarity">
    <text evidence="3">Belongs to the XPG/RAD2 endonuclease family. EXO1 subfamily.</text>
</comment>
<comment type="cofactor">
    <cofactor evidence="1">
        <name>Mg(2+)</name>
        <dbReference type="ChEBI" id="CHEBI:18420"/>
    </cofactor>
</comment>
<keyword evidence="9" id="KW-0378">Hydrolase</keyword>
<dbReference type="PRINTS" id="PR00853">
    <property type="entry name" value="XPGRADSUPER"/>
</dbReference>
<evidence type="ECO:0000256" key="7">
    <source>
        <dbReference type="ARBA" id="ARBA00022763"/>
    </source>
</evidence>
<dbReference type="GO" id="GO:0005634">
    <property type="term" value="C:nucleus"/>
    <property type="evidence" value="ECO:0007669"/>
    <property type="project" value="UniProtKB-SubCell"/>
</dbReference>
<comment type="function">
    <text evidence="16">Putative 5'-&gt;3' double-stranded DNA exonuclease which may also contain a cryptic 3'-&gt;5' double-stranded DNA exonuclease activity. May be involved in DNA mismatch repair (MMR).</text>
</comment>
<feature type="domain" description="XPG N-terminal" evidence="19">
    <location>
        <begin position="1"/>
        <end position="99"/>
    </location>
</feature>
<proteinExistence type="inferred from homology"/>
<evidence type="ECO:0000313" key="21">
    <source>
        <dbReference type="Proteomes" id="UP001485043"/>
    </source>
</evidence>
<feature type="region of interest" description="Disordered" evidence="17">
    <location>
        <begin position="706"/>
        <end position="744"/>
    </location>
</feature>
<feature type="compositionally biased region" description="Polar residues" evidence="17">
    <location>
        <begin position="708"/>
        <end position="720"/>
    </location>
</feature>
<feature type="compositionally biased region" description="Polar residues" evidence="17">
    <location>
        <begin position="466"/>
        <end position="477"/>
    </location>
</feature>
<dbReference type="InterPro" id="IPR029060">
    <property type="entry name" value="PIN-like_dom_sf"/>
</dbReference>
<feature type="compositionally biased region" description="Basic and acidic residues" evidence="17">
    <location>
        <begin position="653"/>
        <end position="662"/>
    </location>
</feature>
<dbReference type="PROSITE" id="PS00842">
    <property type="entry name" value="XPG_2"/>
    <property type="match status" value="1"/>
</dbReference>
<dbReference type="SMART" id="SM00484">
    <property type="entry name" value="XPGI"/>
    <property type="match status" value="1"/>
</dbReference>
<dbReference type="CDD" id="cd09908">
    <property type="entry name" value="H3TH_EXO1"/>
    <property type="match status" value="1"/>
</dbReference>
<dbReference type="GO" id="GO:0017108">
    <property type="term" value="F:5'-flap endonuclease activity"/>
    <property type="evidence" value="ECO:0007669"/>
    <property type="project" value="TreeGrafter"/>
</dbReference>
<organism evidence="20 21">
    <name type="scientific">Apatococcus fuscideae</name>
    <dbReference type="NCBI Taxonomy" id="2026836"/>
    <lineage>
        <taxon>Eukaryota</taxon>
        <taxon>Viridiplantae</taxon>
        <taxon>Chlorophyta</taxon>
        <taxon>core chlorophytes</taxon>
        <taxon>Trebouxiophyceae</taxon>
        <taxon>Chlorellales</taxon>
        <taxon>Chlorellaceae</taxon>
        <taxon>Apatococcus</taxon>
    </lineage>
</organism>
<feature type="region of interest" description="Disordered" evidence="17">
    <location>
        <begin position="944"/>
        <end position="971"/>
    </location>
</feature>
<comment type="subcellular location">
    <subcellularLocation>
        <location evidence="2">Nucleus</location>
    </subcellularLocation>
</comment>
<keyword evidence="10" id="KW-0269">Exonuclease</keyword>
<feature type="compositionally biased region" description="Low complexity" evidence="17">
    <location>
        <begin position="386"/>
        <end position="396"/>
    </location>
</feature>
<keyword evidence="15" id="KW-0539">Nucleus</keyword>
<dbReference type="InterPro" id="IPR006084">
    <property type="entry name" value="XPG/Rad2"/>
</dbReference>
<keyword evidence="14" id="KW-0234">DNA repair</keyword>
<dbReference type="InterPro" id="IPR037315">
    <property type="entry name" value="EXO1_H3TH"/>
</dbReference>
<evidence type="ECO:0000256" key="5">
    <source>
        <dbReference type="ARBA" id="ARBA00022722"/>
    </source>
</evidence>
<feature type="region of interest" description="Disordered" evidence="17">
    <location>
        <begin position="362"/>
        <end position="406"/>
    </location>
</feature>
<dbReference type="EMBL" id="JALJOV010002031">
    <property type="protein sequence ID" value="KAK9836080.1"/>
    <property type="molecule type" value="Genomic_DNA"/>
</dbReference>
<dbReference type="SUPFAM" id="SSF47807">
    <property type="entry name" value="5' to 3' exonuclease, C-terminal subdomain"/>
    <property type="match status" value="1"/>
</dbReference>
<evidence type="ECO:0000256" key="13">
    <source>
        <dbReference type="ARBA" id="ARBA00023125"/>
    </source>
</evidence>
<evidence type="ECO:0000256" key="15">
    <source>
        <dbReference type="ARBA" id="ARBA00023242"/>
    </source>
</evidence>
<dbReference type="PANTHER" id="PTHR11081:SF65">
    <property type="entry name" value="DNA DAMAGE-INDUCIBLE PROTEIN DIN7-RELATED"/>
    <property type="match status" value="1"/>
</dbReference>
<sequence>MGIQGLLPCLKKITRKTHVQEFANQAVAVDAYCWLHRGTYTCSRELCEGTPTSKHISFCMSRVQLLLQSGVKPIIVFDGGKLPIKADEEAERSRSRSEQRQRAKDHLAAGNTAAAWECYAKCVDVTPQMAWQFIQALKSKGVEFVVAPYEADAQMAHMAITGQVQGVITEDSDLLAYGCPKVLFKLDKTGEGQMICLEDLSLNREPSFIGFSNDMFVETCVLAGCDFVKALPGIGVKKAHSQMRRLKAIAKVCKSLRYSGTAVPAGYEAACQRAIWTFRHQRVWSTEAGCMAHLRPLPDGGLHAVSAAAGAASGSQEGSQPLVDEALDFLGPLLPDDVARGIAEGNLDPISLKPFAADSVLQPITNTGSPRAPREGGSPASEDGSDQGSQSSQEGDMGSPQPGVPAAKRKRIMLPLSRFSMRAASGKHGLHPILSSQGLAVPHATSHLSGDGQVAPAAGKPCPGPSHTNPAALQGSVQPDPASEVPSRPSKGSAIDAIDPTESGAIRIKLHTPDQTPSGERRQAHSRAQSGPKPARPSPGLLNESQQSQQRVDAPLLPAEEPCAKPQELHQPSHASAYFSEMPHGHAGSTSWLWDSSKPFYSDRGHLIQERIDHPHSTQRPFRLSPFNTLGPEVPNRRPCSQPFAAQTGLRTTSERLQERPQGRGSPGLSDMLKVECELASTSGELMGLRRRGSPSSSDLLQEALDATGSSSPSQEMQHSTPPPGNSYLPAASRDSPEPHPLGSCLLQTALADASTSDSSLSLDPGSQPISPLSCHPLGQNLLTAVPNPDPHEPSFHASLDQRTLSRFTYDHSLGMSGEGSAGWSRPVIGAATQALKRTGREQDARGVGPSLSCDGYDPLVTHGDSLGLRQEHAATPLGSDAFGSTYCNGESSLTEDPLQLRFCDPLGVSSKLRPPTHSAYRPNPAPITGSARGHCAAVAQWVNDGPSDPIRSPARRGGLSGELDDEAAGEDARIGLRHPGGLLKRRPLHADLGTDPSQSARAQSTGWRGDPFSNLPSVSHGLAIPTEAASLGLDPGPDSIAWKAD</sequence>
<comment type="caution">
    <text evidence="20">The sequence shown here is derived from an EMBL/GenBank/DDBJ whole genome shotgun (WGS) entry which is preliminary data.</text>
</comment>
<dbReference type="Proteomes" id="UP001485043">
    <property type="component" value="Unassembled WGS sequence"/>
</dbReference>
<reference evidence="20 21" key="1">
    <citation type="journal article" date="2024" name="Nat. Commun.">
        <title>Phylogenomics reveals the evolutionary origins of lichenization in chlorophyte algae.</title>
        <authorList>
            <person name="Puginier C."/>
            <person name="Libourel C."/>
            <person name="Otte J."/>
            <person name="Skaloud P."/>
            <person name="Haon M."/>
            <person name="Grisel S."/>
            <person name="Petersen M."/>
            <person name="Berrin J.G."/>
            <person name="Delaux P.M."/>
            <person name="Dal Grande F."/>
            <person name="Keller J."/>
        </authorList>
    </citation>
    <scope>NUCLEOTIDE SEQUENCE [LARGE SCALE GENOMIC DNA]</scope>
    <source>
        <strain evidence="20 21">SAG 2523</strain>
    </source>
</reference>